<evidence type="ECO:0000313" key="1">
    <source>
        <dbReference type="EMBL" id="GGM32177.1"/>
    </source>
</evidence>
<protein>
    <submittedName>
        <fullName evidence="1">Uncharacterized protein</fullName>
    </submittedName>
</protein>
<name>A0A917WVB2_9BACI</name>
<accession>A0A917WVB2</accession>
<dbReference type="EMBL" id="BMLG01000008">
    <property type="protein sequence ID" value="GGM32177.1"/>
    <property type="molecule type" value="Genomic_DNA"/>
</dbReference>
<sequence length="73" mass="8445">MKQPICLEIVIIGGELMWIGRSRVVFRRFQRLFGENENYPAEIELIRRSQALFGETINYSAKSPKSDPKSNSK</sequence>
<reference evidence="1" key="1">
    <citation type="journal article" date="2014" name="Int. J. Syst. Evol. Microbiol.">
        <title>Complete genome sequence of Corynebacterium casei LMG S-19264T (=DSM 44701T), isolated from a smear-ripened cheese.</title>
        <authorList>
            <consortium name="US DOE Joint Genome Institute (JGI-PGF)"/>
            <person name="Walter F."/>
            <person name="Albersmeier A."/>
            <person name="Kalinowski J."/>
            <person name="Ruckert C."/>
        </authorList>
    </citation>
    <scope>NUCLEOTIDE SEQUENCE</scope>
    <source>
        <strain evidence="1">CGMCC 1.6333</strain>
    </source>
</reference>
<evidence type="ECO:0000313" key="2">
    <source>
        <dbReference type="Proteomes" id="UP000618460"/>
    </source>
</evidence>
<dbReference type="Proteomes" id="UP000618460">
    <property type="component" value="Unassembled WGS sequence"/>
</dbReference>
<dbReference type="RefSeq" id="WP_117154974.1">
    <property type="nucleotide sequence ID" value="NZ_BMLG01000008.1"/>
</dbReference>
<organism evidence="1 2">
    <name type="scientific">Paraliobacillus quinghaiensis</name>
    <dbReference type="NCBI Taxonomy" id="470815"/>
    <lineage>
        <taxon>Bacteria</taxon>
        <taxon>Bacillati</taxon>
        <taxon>Bacillota</taxon>
        <taxon>Bacilli</taxon>
        <taxon>Bacillales</taxon>
        <taxon>Bacillaceae</taxon>
        <taxon>Paraliobacillus</taxon>
    </lineage>
</organism>
<gene>
    <name evidence="1" type="ORF">GCM10011351_17900</name>
</gene>
<keyword evidence="2" id="KW-1185">Reference proteome</keyword>
<comment type="caution">
    <text evidence="1">The sequence shown here is derived from an EMBL/GenBank/DDBJ whole genome shotgun (WGS) entry which is preliminary data.</text>
</comment>
<reference evidence="1" key="2">
    <citation type="submission" date="2020-09" db="EMBL/GenBank/DDBJ databases">
        <authorList>
            <person name="Sun Q."/>
            <person name="Zhou Y."/>
        </authorList>
    </citation>
    <scope>NUCLEOTIDE SEQUENCE</scope>
    <source>
        <strain evidence="1">CGMCC 1.6333</strain>
    </source>
</reference>
<proteinExistence type="predicted"/>
<dbReference type="AlphaFoldDB" id="A0A917WVB2"/>